<sequence>MEGKGVRKTMTEENGDSRESEQKALKINGVPINDAPQSSNPEANAREVPDEDRHGRQKKRDASSTDDSI</sequence>
<feature type="compositionally biased region" description="Basic and acidic residues" evidence="1">
    <location>
        <begin position="44"/>
        <end position="54"/>
    </location>
</feature>
<keyword evidence="3" id="KW-1185">Reference proteome</keyword>
<evidence type="ECO:0000256" key="1">
    <source>
        <dbReference type="SAM" id="MobiDB-lite"/>
    </source>
</evidence>
<proteinExistence type="predicted"/>
<dbReference type="EMBL" id="JGZE01000020">
    <property type="protein sequence ID" value="KFI75025.1"/>
    <property type="molecule type" value="Genomic_DNA"/>
</dbReference>
<evidence type="ECO:0000313" key="3">
    <source>
        <dbReference type="Proteomes" id="UP000029082"/>
    </source>
</evidence>
<reference evidence="2 3" key="1">
    <citation type="submission" date="2014-03" db="EMBL/GenBank/DDBJ databases">
        <title>Genomics of Bifidobacteria.</title>
        <authorList>
            <person name="Ventura M."/>
            <person name="Milani C."/>
            <person name="Lugli G.A."/>
        </authorList>
    </citation>
    <scope>NUCLEOTIDE SEQUENCE [LARGE SCALE GENOMIC DNA]</scope>
    <source>
        <strain evidence="2 3">DSM 21395</strain>
    </source>
</reference>
<feature type="compositionally biased region" description="Basic and acidic residues" evidence="1">
    <location>
        <begin position="1"/>
        <end position="24"/>
    </location>
</feature>
<protein>
    <submittedName>
        <fullName evidence="2">Uncharacterized protein</fullName>
    </submittedName>
</protein>
<comment type="caution">
    <text evidence="2">The sequence shown here is derived from an EMBL/GenBank/DDBJ whole genome shotgun (WGS) entry which is preliminary data.</text>
</comment>
<dbReference type="Proteomes" id="UP000029082">
    <property type="component" value="Unassembled WGS sequence"/>
</dbReference>
<name>A0A087BVH5_9BIFI</name>
<accession>A0A087BVH5</accession>
<feature type="region of interest" description="Disordered" evidence="1">
    <location>
        <begin position="1"/>
        <end position="69"/>
    </location>
</feature>
<organism evidence="2 3">
    <name type="scientific">Bifidobacterium mongoliense DSM 21395</name>
    <dbReference type="NCBI Taxonomy" id="1437603"/>
    <lineage>
        <taxon>Bacteria</taxon>
        <taxon>Bacillati</taxon>
        <taxon>Actinomycetota</taxon>
        <taxon>Actinomycetes</taxon>
        <taxon>Bifidobacteriales</taxon>
        <taxon>Bifidobacteriaceae</taxon>
        <taxon>Bifidobacterium</taxon>
    </lineage>
</organism>
<gene>
    <name evidence="2" type="ORF">BMON_1801</name>
</gene>
<evidence type="ECO:0000313" key="2">
    <source>
        <dbReference type="EMBL" id="KFI75025.1"/>
    </source>
</evidence>
<dbReference type="AlphaFoldDB" id="A0A087BVH5"/>